<proteinExistence type="predicted"/>
<reference evidence="2" key="3">
    <citation type="submission" date="2025-09" db="UniProtKB">
        <authorList>
            <consortium name="Ensembl"/>
        </authorList>
    </citation>
    <scope>IDENTIFICATION</scope>
</reference>
<feature type="chain" id="PRO_5025351034" evidence="1">
    <location>
        <begin position="18"/>
        <end position="134"/>
    </location>
</feature>
<keyword evidence="3" id="KW-1185">Reference proteome</keyword>
<reference evidence="2" key="2">
    <citation type="submission" date="2025-08" db="UniProtKB">
        <authorList>
            <consortium name="Ensembl"/>
        </authorList>
    </citation>
    <scope>IDENTIFICATION</scope>
</reference>
<sequence>MMCFPLMFLMFLCGTTAQNCRVDRAGCCMCSPATVMVAGADCEEPRCLPCLLYEYMDTPNRLTRCMVQPYCDPNKNFIYQNSSSSLTYAFFYMDGRHSIRTIEDRSKRALYRTYTPFEAPLCSKLKHFSILLVI</sequence>
<dbReference type="InParanoid" id="A0A669DWG8"/>
<dbReference type="Proteomes" id="UP000005207">
    <property type="component" value="Linkage group LG3"/>
</dbReference>
<evidence type="ECO:0000313" key="2">
    <source>
        <dbReference type="Ensembl" id="ENSONIP00000063026.1"/>
    </source>
</evidence>
<evidence type="ECO:0000313" key="3">
    <source>
        <dbReference type="Proteomes" id="UP000005207"/>
    </source>
</evidence>
<feature type="signal peptide" evidence="1">
    <location>
        <begin position="1"/>
        <end position="17"/>
    </location>
</feature>
<organism evidence="2 3">
    <name type="scientific">Oreochromis niloticus</name>
    <name type="common">Nile tilapia</name>
    <name type="synonym">Tilapia nilotica</name>
    <dbReference type="NCBI Taxonomy" id="8128"/>
    <lineage>
        <taxon>Eukaryota</taxon>
        <taxon>Metazoa</taxon>
        <taxon>Chordata</taxon>
        <taxon>Craniata</taxon>
        <taxon>Vertebrata</taxon>
        <taxon>Euteleostomi</taxon>
        <taxon>Actinopterygii</taxon>
        <taxon>Neopterygii</taxon>
        <taxon>Teleostei</taxon>
        <taxon>Neoteleostei</taxon>
        <taxon>Acanthomorphata</taxon>
        <taxon>Ovalentaria</taxon>
        <taxon>Cichlomorphae</taxon>
        <taxon>Cichliformes</taxon>
        <taxon>Cichlidae</taxon>
        <taxon>African cichlids</taxon>
        <taxon>Pseudocrenilabrinae</taxon>
        <taxon>Oreochromini</taxon>
        <taxon>Oreochromis</taxon>
    </lineage>
</organism>
<dbReference type="GeneTree" id="ENSGT01040000244528"/>
<accession>A0A669DWG8</accession>
<dbReference type="Ensembl" id="ENSONIT00000081656.1">
    <property type="protein sequence ID" value="ENSONIP00000063026.1"/>
    <property type="gene ID" value="ENSONIG00000035289.1"/>
</dbReference>
<keyword evidence="1" id="KW-0732">Signal</keyword>
<reference evidence="3" key="1">
    <citation type="submission" date="2012-01" db="EMBL/GenBank/DDBJ databases">
        <title>The Genome Sequence of Oreochromis niloticus (Nile Tilapia).</title>
        <authorList>
            <consortium name="Broad Institute Genome Assembly Team"/>
            <consortium name="Broad Institute Sequencing Platform"/>
            <person name="Di Palma F."/>
            <person name="Johnson J."/>
            <person name="Lander E.S."/>
            <person name="Lindblad-Toh K."/>
        </authorList>
    </citation>
    <scope>NUCLEOTIDE SEQUENCE [LARGE SCALE GENOMIC DNA]</scope>
</reference>
<name>A0A669DWG8_ORENI</name>
<protein>
    <submittedName>
        <fullName evidence="2">Uncharacterized protein</fullName>
    </submittedName>
</protein>
<dbReference type="OMA" id="DCEEPRC"/>
<dbReference type="AlphaFoldDB" id="A0A669DWG8"/>
<evidence type="ECO:0000256" key="1">
    <source>
        <dbReference type="SAM" id="SignalP"/>
    </source>
</evidence>